<dbReference type="GO" id="GO:0008483">
    <property type="term" value="F:transaminase activity"/>
    <property type="evidence" value="ECO:0007669"/>
    <property type="project" value="UniProtKB-KW"/>
</dbReference>
<dbReference type="Proteomes" id="UP001370490">
    <property type="component" value="Unassembled WGS sequence"/>
</dbReference>
<dbReference type="InterPro" id="IPR000192">
    <property type="entry name" value="Aminotrans_V_dom"/>
</dbReference>
<protein>
    <submittedName>
        <fullName evidence="3">Aminotransferase class V domain</fullName>
    </submittedName>
</protein>
<dbReference type="InterPro" id="IPR015424">
    <property type="entry name" value="PyrdxlP-dep_Trfase"/>
</dbReference>
<organism evidence="3 4">
    <name type="scientific">Dillenia turbinata</name>
    <dbReference type="NCBI Taxonomy" id="194707"/>
    <lineage>
        <taxon>Eukaryota</taxon>
        <taxon>Viridiplantae</taxon>
        <taxon>Streptophyta</taxon>
        <taxon>Embryophyta</taxon>
        <taxon>Tracheophyta</taxon>
        <taxon>Spermatophyta</taxon>
        <taxon>Magnoliopsida</taxon>
        <taxon>eudicotyledons</taxon>
        <taxon>Gunneridae</taxon>
        <taxon>Pentapetalae</taxon>
        <taxon>Dilleniales</taxon>
        <taxon>Dilleniaceae</taxon>
        <taxon>Dillenia</taxon>
    </lineage>
</organism>
<dbReference type="Pfam" id="PF00266">
    <property type="entry name" value="Aminotran_5"/>
    <property type="match status" value="1"/>
</dbReference>
<evidence type="ECO:0000313" key="3">
    <source>
        <dbReference type="EMBL" id="KAK6926305.1"/>
    </source>
</evidence>
<dbReference type="InterPro" id="IPR015421">
    <property type="entry name" value="PyrdxlP-dep_Trfase_major"/>
</dbReference>
<name>A0AAN8V2D0_9MAGN</name>
<gene>
    <name evidence="3" type="ORF">RJ641_008024</name>
</gene>
<feature type="compositionally biased region" description="Basic and acidic residues" evidence="1">
    <location>
        <begin position="422"/>
        <end position="440"/>
    </location>
</feature>
<dbReference type="InterPro" id="IPR015422">
    <property type="entry name" value="PyrdxlP-dep_Trfase_small"/>
</dbReference>
<feature type="domain" description="Aminotransferase class V" evidence="2">
    <location>
        <begin position="169"/>
        <end position="364"/>
    </location>
</feature>
<proteinExistence type="predicted"/>
<evidence type="ECO:0000313" key="4">
    <source>
        <dbReference type="Proteomes" id="UP001370490"/>
    </source>
</evidence>
<dbReference type="EMBL" id="JBAMMX010000015">
    <property type="protein sequence ID" value="KAK6926305.1"/>
    <property type="molecule type" value="Genomic_DNA"/>
</dbReference>
<dbReference type="Gene3D" id="3.40.640.10">
    <property type="entry name" value="Type I PLP-dependent aspartate aminotransferase-like (Major domain)"/>
    <property type="match status" value="1"/>
</dbReference>
<evidence type="ECO:0000259" key="2">
    <source>
        <dbReference type="Pfam" id="PF00266"/>
    </source>
</evidence>
<dbReference type="Gene3D" id="3.90.1150.10">
    <property type="entry name" value="Aspartate Aminotransferase, domain 1"/>
    <property type="match status" value="1"/>
</dbReference>
<keyword evidence="3" id="KW-0032">Aminotransferase</keyword>
<dbReference type="PANTHER" id="PTHR14237">
    <property type="entry name" value="MOLYBDOPTERIN COFACTOR SULFURASE MOSC"/>
    <property type="match status" value="1"/>
</dbReference>
<feature type="region of interest" description="Disordered" evidence="1">
    <location>
        <begin position="377"/>
        <end position="461"/>
    </location>
</feature>
<reference evidence="3 4" key="1">
    <citation type="submission" date="2023-12" db="EMBL/GenBank/DDBJ databases">
        <title>A high-quality genome assembly for Dillenia turbinata (Dilleniales).</title>
        <authorList>
            <person name="Chanderbali A."/>
        </authorList>
    </citation>
    <scope>NUCLEOTIDE SEQUENCE [LARGE SCALE GENOMIC DNA]</scope>
    <source>
        <strain evidence="3">LSX21</strain>
        <tissue evidence="3">Leaf</tissue>
    </source>
</reference>
<dbReference type="AlphaFoldDB" id="A0AAN8V2D0"/>
<keyword evidence="3" id="KW-0808">Transferase</keyword>
<keyword evidence="4" id="KW-1185">Reference proteome</keyword>
<dbReference type="SUPFAM" id="SSF53383">
    <property type="entry name" value="PLP-dependent transferases"/>
    <property type="match status" value="1"/>
</dbReference>
<dbReference type="PANTHER" id="PTHR14237:SF88">
    <property type="entry name" value="PYRIDOXAL PHOSPHATE (PLP)-DEPENDENT TRANSFERASES SUPERFAMILY PROTEIN"/>
    <property type="match status" value="1"/>
</dbReference>
<accession>A0AAN8V2D0</accession>
<evidence type="ECO:0000256" key="1">
    <source>
        <dbReference type="SAM" id="MobiDB-lite"/>
    </source>
</evidence>
<sequence>MKSCCIGEASFACLEGCFRQPPICFPEQHASNLRSTSSSACRRDFAAKTASTFFPNIQFTNHESLPSLQESFIEFNQAYPEYSQTNKADQIRAEEYYHLSISNHVCLDYIGVGLLSHHQLQIRESCLNSTTSTSSQPPVSPPRNLDLPFFSISYKSVNLKLQLLHGSHASGLEQAIKKKIMSFLNISENDYSMVFTANRTSAFKLLAESYPFQANQKLLTVYDYESEAIETMLESSQKRGGKVMSAEFSWPRLRIQSAKLRKMLVSKRKKKMGGLFVFPIQSRVTGARYPYLWMSVAQENGWHVLLDACALGPKDMDTFALSIFRPDFLICSFYKIFGENPSGLGCLFVKKSTVPILEASKSTGIVSIHPERKLFKLPSESSGTDADHERKSGVVQHEDDLDTSSSFSGPISIQMAQSGISERGEASERHEKEMNIKQKGIETSGNEEAEKSKNSEKTGNARVSEYGSLEIECRGLDHVDSLGLIHISNRTRCLINWLVNALMKLQHPNTEKGAAMVRIYGPKIKFDRGAAIAFNLYDWKGEKVEPILIQKLADRNNISLSYGFLHHIWFSDKYTEKKEKVLEKRAFEAKEAGGNKTREKADMGITVVTAALGFLTNFEDIYRLWAFVAQFLDADFVEKERWRYTALNQKMIEV</sequence>
<comment type="caution">
    <text evidence="3">The sequence shown here is derived from an EMBL/GenBank/DDBJ whole genome shotgun (WGS) entry which is preliminary data.</text>
</comment>
<feature type="compositionally biased region" description="Polar residues" evidence="1">
    <location>
        <begin position="403"/>
        <end position="420"/>
    </location>
</feature>
<feature type="compositionally biased region" description="Basic and acidic residues" evidence="1">
    <location>
        <begin position="385"/>
        <end position="398"/>
    </location>
</feature>